<reference evidence="3" key="1">
    <citation type="journal article" date="2019" name="Int. J. Syst. Evol. Microbiol.">
        <title>The Global Catalogue of Microorganisms (GCM) 10K type strain sequencing project: providing services to taxonomists for standard genome sequencing and annotation.</title>
        <authorList>
            <consortium name="The Broad Institute Genomics Platform"/>
            <consortium name="The Broad Institute Genome Sequencing Center for Infectious Disease"/>
            <person name="Wu L."/>
            <person name="Ma J."/>
        </authorList>
    </citation>
    <scope>NUCLEOTIDE SEQUENCE [LARGE SCALE GENOMIC DNA]</scope>
    <source>
        <strain evidence="3">CCM 320</strain>
    </source>
</reference>
<evidence type="ECO:0000256" key="1">
    <source>
        <dbReference type="SAM" id="Phobius"/>
    </source>
</evidence>
<keyword evidence="3" id="KW-1185">Reference proteome</keyword>
<keyword evidence="1" id="KW-0812">Transmembrane</keyword>
<proteinExistence type="predicted"/>
<comment type="caution">
    <text evidence="2">The sequence shown here is derived from an EMBL/GenBank/DDBJ whole genome shotgun (WGS) entry which is preliminary data.</text>
</comment>
<name>A0ABV7KLB4_PLAOK</name>
<dbReference type="RefSeq" id="WP_101801887.1">
    <property type="nucleotide sequence ID" value="NZ_JBHRUJ010000004.1"/>
</dbReference>
<feature type="transmembrane region" description="Helical" evidence="1">
    <location>
        <begin position="68"/>
        <end position="88"/>
    </location>
</feature>
<evidence type="ECO:0000313" key="3">
    <source>
        <dbReference type="Proteomes" id="UP001595625"/>
    </source>
</evidence>
<accession>A0ABV7KLB4</accession>
<dbReference type="Proteomes" id="UP001595625">
    <property type="component" value="Unassembled WGS sequence"/>
</dbReference>
<feature type="transmembrane region" description="Helical" evidence="1">
    <location>
        <begin position="24"/>
        <end position="40"/>
    </location>
</feature>
<feature type="transmembrane region" description="Helical" evidence="1">
    <location>
        <begin position="45"/>
        <end position="62"/>
    </location>
</feature>
<keyword evidence="1" id="KW-1133">Transmembrane helix</keyword>
<evidence type="ECO:0000313" key="2">
    <source>
        <dbReference type="EMBL" id="MFC3210215.1"/>
    </source>
</evidence>
<keyword evidence="1" id="KW-0472">Membrane</keyword>
<sequence length="121" mass="14040">MFSLSFIPTLTQDVPFLSLMQENLWLFIPAIVVLWLSLLMRVRKVLAAQVLLLIGIFIAWNIASEALFIGMMVLQTALSIWMLIRVVIEIEWSYSRRLEKTHFIPRNITKGGNAGIRDYRF</sequence>
<dbReference type="EMBL" id="JBHRUJ010000004">
    <property type="protein sequence ID" value="MFC3210215.1"/>
    <property type="molecule type" value="Genomic_DNA"/>
</dbReference>
<gene>
    <name evidence="2" type="ORF">ACFOEJ_03885</name>
</gene>
<organism evidence="2 3">
    <name type="scientific">Planomicrobium okeanokoites</name>
    <name type="common">Planococcus okeanokoites</name>
    <name type="synonym">Flavobacterium okeanokoites</name>
    <dbReference type="NCBI Taxonomy" id="244"/>
    <lineage>
        <taxon>Bacteria</taxon>
        <taxon>Bacillati</taxon>
        <taxon>Bacillota</taxon>
        <taxon>Bacilli</taxon>
        <taxon>Bacillales</taxon>
        <taxon>Caryophanaceae</taxon>
        <taxon>Planomicrobium</taxon>
    </lineage>
</organism>
<protein>
    <submittedName>
        <fullName evidence="2">Uncharacterized protein</fullName>
    </submittedName>
</protein>